<dbReference type="PANTHER" id="PTHR11614">
    <property type="entry name" value="PHOSPHOLIPASE-RELATED"/>
    <property type="match status" value="1"/>
</dbReference>
<dbReference type="SUPFAM" id="SSF53474">
    <property type="entry name" value="alpha/beta-Hydrolases"/>
    <property type="match status" value="1"/>
</dbReference>
<dbReference type="InterPro" id="IPR022742">
    <property type="entry name" value="Hydrolase_4"/>
</dbReference>
<proteinExistence type="predicted"/>
<gene>
    <name evidence="2" type="ORF">FYK55_13645</name>
</gene>
<dbReference type="InterPro" id="IPR029058">
    <property type="entry name" value="AB_hydrolase_fold"/>
</dbReference>
<dbReference type="RefSeq" id="WP_150076993.1">
    <property type="nucleotide sequence ID" value="NZ_VWOX01000007.1"/>
</dbReference>
<dbReference type="Proteomes" id="UP000324479">
    <property type="component" value="Unassembled WGS sequence"/>
</dbReference>
<comment type="caution">
    <text evidence="2">The sequence shown here is derived from an EMBL/GenBank/DDBJ whole genome shotgun (WGS) entry which is preliminary data.</text>
</comment>
<accession>A0A5M6D9G1</accession>
<evidence type="ECO:0000259" key="1">
    <source>
        <dbReference type="Pfam" id="PF12146"/>
    </source>
</evidence>
<keyword evidence="3" id="KW-1185">Reference proteome</keyword>
<name>A0A5M6D9G1_9BACT</name>
<dbReference type="EMBL" id="VWOX01000007">
    <property type="protein sequence ID" value="KAA5542579.1"/>
    <property type="molecule type" value="Genomic_DNA"/>
</dbReference>
<sequence>MKVLPNDVIETPDGRGLHCRTWGDSDSDRVFVVVHGLGEHSGYYADFGARMAEHGYATFAYDQHGHGKSPGRRGDAPSFQTLVDDISVAFDVARQRWKRSRLAALGHSMGANLLLRNLIERDDSQVDCAVVTNPMILPPDPPTKPQAFAAWLTGKLIPHFRLSASIEPTELTQDTDVLQDLADDPLVHNQLALGIAGPLVSSGHWLLENADRLRTRVLMLIGEEDELCHAASNQQFADAAGETCRRQVFAGLRHNLLLEEERDQVYQTLLDWIQHTNPT</sequence>
<dbReference type="Pfam" id="PF12146">
    <property type="entry name" value="Hydrolase_4"/>
    <property type="match status" value="1"/>
</dbReference>
<reference evidence="2 3" key="1">
    <citation type="submission" date="2019-08" db="EMBL/GenBank/DDBJ databases">
        <authorList>
            <person name="Dhanesh K."/>
            <person name="Kumar G."/>
            <person name="Sasikala C."/>
            <person name="Venkata Ramana C."/>
        </authorList>
    </citation>
    <scope>NUCLEOTIDE SEQUENCE [LARGE SCALE GENOMIC DNA]</scope>
    <source>
        <strain evidence="2 3">JC645</strain>
    </source>
</reference>
<feature type="domain" description="Serine aminopeptidase S33" evidence="1">
    <location>
        <begin position="27"/>
        <end position="261"/>
    </location>
</feature>
<evidence type="ECO:0000313" key="3">
    <source>
        <dbReference type="Proteomes" id="UP000324479"/>
    </source>
</evidence>
<evidence type="ECO:0000313" key="2">
    <source>
        <dbReference type="EMBL" id="KAA5542579.1"/>
    </source>
</evidence>
<dbReference type="AlphaFoldDB" id="A0A5M6D9G1"/>
<dbReference type="InterPro" id="IPR051044">
    <property type="entry name" value="MAG_DAG_Lipase"/>
</dbReference>
<dbReference type="Gene3D" id="3.40.50.1820">
    <property type="entry name" value="alpha/beta hydrolase"/>
    <property type="match status" value="1"/>
</dbReference>
<organism evidence="2 3">
    <name type="scientific">Roseiconus nitratireducens</name>
    <dbReference type="NCBI Taxonomy" id="2605748"/>
    <lineage>
        <taxon>Bacteria</taxon>
        <taxon>Pseudomonadati</taxon>
        <taxon>Planctomycetota</taxon>
        <taxon>Planctomycetia</taxon>
        <taxon>Pirellulales</taxon>
        <taxon>Pirellulaceae</taxon>
        <taxon>Roseiconus</taxon>
    </lineage>
</organism>
<protein>
    <submittedName>
        <fullName evidence="2">Lysophospholipase</fullName>
    </submittedName>
</protein>